<proteinExistence type="predicted"/>
<dbReference type="EMBL" id="MNAD01000406">
    <property type="protein sequence ID" value="OJT13453.1"/>
    <property type="molecule type" value="Genomic_DNA"/>
</dbReference>
<reference evidence="1 2" key="1">
    <citation type="submission" date="2016-10" db="EMBL/GenBank/DDBJ databases">
        <title>Genome sequence of the basidiomycete white-rot fungus Trametes pubescens.</title>
        <authorList>
            <person name="Makela M.R."/>
            <person name="Granchi Z."/>
            <person name="Peng M."/>
            <person name="De Vries R.P."/>
            <person name="Grigoriev I."/>
            <person name="Riley R."/>
            <person name="Hilden K."/>
        </authorList>
    </citation>
    <scope>NUCLEOTIDE SEQUENCE [LARGE SCALE GENOMIC DNA]</scope>
    <source>
        <strain evidence="1 2">FBCC735</strain>
    </source>
</reference>
<dbReference type="AlphaFoldDB" id="A0A1M2W0Y4"/>
<dbReference type="OMA" id="RIQHEIC"/>
<gene>
    <name evidence="1" type="ORF">TRAPUB_9983</name>
</gene>
<dbReference type="Proteomes" id="UP000184267">
    <property type="component" value="Unassembled WGS sequence"/>
</dbReference>
<name>A0A1M2W0Y4_TRAPU</name>
<sequence>MLQLTYNACVALRDANDGDILVSGPVVRTLSVEKLAVPDAAGFSHIALFWDGYVPAHVVLHSSVAYLIGDAEGQVHPGAVVKLRHTERIQHEICTVLVHNLEVVYSEDPSSFDHMSLMASGDNEVFVMRVQLESMERRYRQLAHTLEEVVRAIKIHHKGGIVSAVISALIKLQEEAELAAAGGQPTQ</sequence>
<evidence type="ECO:0000313" key="1">
    <source>
        <dbReference type="EMBL" id="OJT13453.1"/>
    </source>
</evidence>
<organism evidence="1 2">
    <name type="scientific">Trametes pubescens</name>
    <name type="common">White-rot fungus</name>
    <dbReference type="NCBI Taxonomy" id="154538"/>
    <lineage>
        <taxon>Eukaryota</taxon>
        <taxon>Fungi</taxon>
        <taxon>Dikarya</taxon>
        <taxon>Basidiomycota</taxon>
        <taxon>Agaricomycotina</taxon>
        <taxon>Agaricomycetes</taxon>
        <taxon>Polyporales</taxon>
        <taxon>Polyporaceae</taxon>
        <taxon>Trametes</taxon>
    </lineage>
</organism>
<evidence type="ECO:0000313" key="2">
    <source>
        <dbReference type="Proteomes" id="UP000184267"/>
    </source>
</evidence>
<comment type="caution">
    <text evidence="1">The sequence shown here is derived from an EMBL/GenBank/DDBJ whole genome shotgun (WGS) entry which is preliminary data.</text>
</comment>
<keyword evidence="2" id="KW-1185">Reference proteome</keyword>
<accession>A0A1M2W0Y4</accession>
<protein>
    <submittedName>
        <fullName evidence="1">Uncharacterized protein</fullName>
    </submittedName>
</protein>